<accession>A0A8H3UX20</accession>
<protein>
    <submittedName>
        <fullName evidence="2">Uncharacterized protein</fullName>
    </submittedName>
</protein>
<keyword evidence="3" id="KW-1185">Reference proteome</keyword>
<reference evidence="2 3" key="1">
    <citation type="submission" date="2019-07" db="EMBL/GenBank/DDBJ databases">
        <title>Venturia inaequalis Genome Resource.</title>
        <authorList>
            <person name="Lichtner F.J."/>
        </authorList>
    </citation>
    <scope>NUCLEOTIDE SEQUENCE [LARGE SCALE GENOMIC DNA]</scope>
    <source>
        <strain evidence="2 3">DMI_063113</strain>
    </source>
</reference>
<dbReference type="Proteomes" id="UP000490939">
    <property type="component" value="Unassembled WGS sequence"/>
</dbReference>
<evidence type="ECO:0000313" key="2">
    <source>
        <dbReference type="EMBL" id="KAE9977233.1"/>
    </source>
</evidence>
<dbReference type="AlphaFoldDB" id="A0A8H3UX20"/>
<feature type="transmembrane region" description="Helical" evidence="1">
    <location>
        <begin position="297"/>
        <end position="322"/>
    </location>
</feature>
<evidence type="ECO:0000256" key="1">
    <source>
        <dbReference type="SAM" id="Phobius"/>
    </source>
</evidence>
<organism evidence="2 3">
    <name type="scientific">Venturia inaequalis</name>
    <name type="common">Apple scab fungus</name>
    <dbReference type="NCBI Taxonomy" id="5025"/>
    <lineage>
        <taxon>Eukaryota</taxon>
        <taxon>Fungi</taxon>
        <taxon>Dikarya</taxon>
        <taxon>Ascomycota</taxon>
        <taxon>Pezizomycotina</taxon>
        <taxon>Dothideomycetes</taxon>
        <taxon>Pleosporomycetidae</taxon>
        <taxon>Venturiales</taxon>
        <taxon>Venturiaceae</taxon>
        <taxon>Venturia</taxon>
    </lineage>
</organism>
<gene>
    <name evidence="2" type="ORF">EG327_007789</name>
</gene>
<dbReference type="PANTHER" id="PTHR35043:SF7">
    <property type="entry name" value="TRANSCRIPTION FACTOR DOMAIN-CONTAINING PROTEIN"/>
    <property type="match status" value="1"/>
</dbReference>
<keyword evidence="1" id="KW-1133">Transmembrane helix</keyword>
<name>A0A8H3UX20_VENIN</name>
<feature type="transmembrane region" description="Helical" evidence="1">
    <location>
        <begin position="177"/>
        <end position="195"/>
    </location>
</feature>
<comment type="caution">
    <text evidence="2">The sequence shown here is derived from an EMBL/GenBank/DDBJ whole genome shotgun (WGS) entry which is preliminary data.</text>
</comment>
<proteinExistence type="predicted"/>
<sequence>MGKAWGDRQAAVAVRDLFRSRNLIEGAELVHGYFANMGGYYLDFSHIDGQMHMVATLSPEAEHVKLGSRPPKADEVGGHCDERNLNVHDVGDVKIPLYSTYGTEYGDKSCLINLAALQRPQWSLNGWQLHELHQQHILEHLPILSARDIEALDDSSAFVKLLAILQLRGLPSSQLEIAALAFAASSFFTYLILWGRPRNITRRFKVLALREPTEKGVVNLIRYGPTFLLHRGRREDVIDHEYHVVPIPNDAIHSAEWGADFKSGPPLIFGSIFGGVVFGGLHCLAWNSQFPTPTEALAWRICAVVTTIVPIIATIPMFLFEVDSPLTKTAQRRLAAGIIAVIFLLIPYILARLFLLVEMFRSLLYLPPAAFKETWSGWSLPHLG</sequence>
<feature type="transmembrane region" description="Helical" evidence="1">
    <location>
        <begin position="334"/>
        <end position="357"/>
    </location>
</feature>
<keyword evidence="1" id="KW-0812">Transmembrane</keyword>
<keyword evidence="1" id="KW-0472">Membrane</keyword>
<dbReference type="PANTHER" id="PTHR35043">
    <property type="entry name" value="TRANSCRIPTION FACTOR DOMAIN-CONTAINING PROTEIN"/>
    <property type="match status" value="1"/>
</dbReference>
<dbReference type="EMBL" id="WNWR01000476">
    <property type="protein sequence ID" value="KAE9977233.1"/>
    <property type="molecule type" value="Genomic_DNA"/>
</dbReference>
<evidence type="ECO:0000313" key="3">
    <source>
        <dbReference type="Proteomes" id="UP000490939"/>
    </source>
</evidence>